<dbReference type="Gene3D" id="3.40.50.10540">
    <property type="entry name" value="Crotonobetainyl-coa:carnitine coa-transferase, domain 1"/>
    <property type="match status" value="1"/>
</dbReference>
<sequence length="453" mass="48096">MQTATPEIPDLYRWLAPAIGPIDDADAARVSGPRSWWGGPLDVEGLALGSVRTALTAAQLAFGRTERFHTDSASVAAAFASLDHLRVAGRAPEGFAPMSGYFQARDGWVRLHANYPHHARALSDALGVSTKEELTATIASLPADEIAERVTVAGGLAVTLRAPQDWRAGPQGRYVDTQPWIRFDLTDVLGPALESGRRLAGVRILDLTRVIAGPVATRFLALLGADVLRVDPPAIPELIDQYIDSGFGKRSATADFADRVQREKLTALLRHADAVIMGYRPGALAEFGLDPVALRERFPGLLVVTLDAWGDQGPWGGRRGFDSLVQCATGIGRLYGRTDSDGGWRPGALPVQALDHASGYGVAAATLALLARRSTAGAGSAHLCLARTAHLLLDLPATRREGRELPVPRAEAESVFGRLSFAAPPAFSGGDRIGYSAPPGPYGADALEWQTSS</sequence>
<dbReference type="AlphaFoldDB" id="A0AAI8XK30"/>
<evidence type="ECO:0000313" key="2">
    <source>
        <dbReference type="Proteomes" id="UP001241092"/>
    </source>
</evidence>
<dbReference type="PANTHER" id="PTHR48228">
    <property type="entry name" value="SUCCINYL-COA--D-CITRAMALATE COA-TRANSFERASE"/>
    <property type="match status" value="1"/>
</dbReference>
<dbReference type="SUPFAM" id="SSF89796">
    <property type="entry name" value="CoA-transferase family III (CaiB/BaiF)"/>
    <property type="match status" value="2"/>
</dbReference>
<dbReference type="GO" id="GO:0033608">
    <property type="term" value="F:formyl-CoA transferase activity"/>
    <property type="evidence" value="ECO:0007669"/>
    <property type="project" value="UniProtKB-EC"/>
</dbReference>
<evidence type="ECO:0000313" key="1">
    <source>
        <dbReference type="EMBL" id="BDY28104.1"/>
    </source>
</evidence>
<dbReference type="RefSeq" id="WP_073911925.1">
    <property type="nucleotide sequence ID" value="NZ_AP027452.1"/>
</dbReference>
<proteinExistence type="predicted"/>
<dbReference type="InterPro" id="IPR003673">
    <property type="entry name" value="CoA-Trfase_fam_III"/>
</dbReference>
<protein>
    <submittedName>
        <fullName evidence="1">Formyl-CoA:oxalate CoA-transferase</fullName>
        <ecNumber evidence="1">2.8.3.16</ecNumber>
    </submittedName>
</protein>
<reference evidence="1" key="1">
    <citation type="submission" date="2023-03" db="EMBL/GenBank/DDBJ databases">
        <title>Draft genome sequence of a Mycolicibacterium mageritense strain H4_3_1 isolated from a hybrid biological-inorganic system reactor.</title>
        <authorList>
            <person name="Feng X."/>
            <person name="Kazama D."/>
            <person name="Sato K."/>
            <person name="Kobayashi H."/>
        </authorList>
    </citation>
    <scope>NUCLEOTIDE SEQUENCE</scope>
    <source>
        <strain evidence="1">H4_3_1</strain>
    </source>
</reference>
<organism evidence="1 2">
    <name type="scientific">Mycolicibacterium mageritense</name>
    <name type="common">Mycobacterium mageritense</name>
    <dbReference type="NCBI Taxonomy" id="53462"/>
    <lineage>
        <taxon>Bacteria</taxon>
        <taxon>Bacillati</taxon>
        <taxon>Actinomycetota</taxon>
        <taxon>Actinomycetes</taxon>
        <taxon>Mycobacteriales</taxon>
        <taxon>Mycobacteriaceae</taxon>
        <taxon>Mycolicibacterium</taxon>
    </lineage>
</organism>
<dbReference type="EMBL" id="AP027452">
    <property type="protein sequence ID" value="BDY28104.1"/>
    <property type="molecule type" value="Genomic_DNA"/>
</dbReference>
<dbReference type="InterPro" id="IPR050509">
    <property type="entry name" value="CoA-transferase_III"/>
</dbReference>
<dbReference type="PANTHER" id="PTHR48228:SF4">
    <property type="entry name" value="BLR3030 PROTEIN"/>
    <property type="match status" value="1"/>
</dbReference>
<dbReference type="InterPro" id="IPR023606">
    <property type="entry name" value="CoA-Trfase_III_dom_1_sf"/>
</dbReference>
<accession>A0AAI8XK30</accession>
<dbReference type="Proteomes" id="UP001241092">
    <property type="component" value="Chromosome"/>
</dbReference>
<name>A0AAI8XK30_MYCME</name>
<dbReference type="Pfam" id="PF02515">
    <property type="entry name" value="CoA_transf_3"/>
    <property type="match status" value="1"/>
</dbReference>
<gene>
    <name evidence="1" type="primary">frc_1</name>
    <name evidence="1" type="ORF">hbim_02034</name>
</gene>
<dbReference type="EC" id="2.8.3.16" evidence="1"/>
<keyword evidence="1" id="KW-0808">Transferase</keyword>